<evidence type="ECO:0000313" key="3">
    <source>
        <dbReference type="Proteomes" id="UP000287651"/>
    </source>
</evidence>
<dbReference type="EMBL" id="AMZH03015710">
    <property type="protein sequence ID" value="RRT45630.1"/>
    <property type="molecule type" value="Genomic_DNA"/>
</dbReference>
<dbReference type="AlphaFoldDB" id="A0A426Y215"/>
<dbReference type="Proteomes" id="UP000287651">
    <property type="component" value="Unassembled WGS sequence"/>
</dbReference>
<reference evidence="2 3" key="1">
    <citation type="journal article" date="2014" name="Agronomy (Basel)">
        <title>A Draft Genome Sequence for Ensete ventricosum, the Drought-Tolerant Tree Against Hunger.</title>
        <authorList>
            <person name="Harrison J."/>
            <person name="Moore K.A."/>
            <person name="Paszkiewicz K."/>
            <person name="Jones T."/>
            <person name="Grant M."/>
            <person name="Ambacheew D."/>
            <person name="Muzemil S."/>
            <person name="Studholme D.J."/>
        </authorList>
    </citation>
    <scope>NUCLEOTIDE SEQUENCE [LARGE SCALE GENOMIC DNA]</scope>
</reference>
<proteinExistence type="predicted"/>
<evidence type="ECO:0000256" key="1">
    <source>
        <dbReference type="SAM" id="MobiDB-lite"/>
    </source>
</evidence>
<evidence type="ECO:0000313" key="2">
    <source>
        <dbReference type="EMBL" id="RRT45630.1"/>
    </source>
</evidence>
<protein>
    <submittedName>
        <fullName evidence="2">Uncharacterized protein</fullName>
    </submittedName>
</protein>
<name>A0A426Y215_ENSVE</name>
<comment type="caution">
    <text evidence="2">The sequence shown here is derived from an EMBL/GenBank/DDBJ whole genome shotgun (WGS) entry which is preliminary data.</text>
</comment>
<organism evidence="2 3">
    <name type="scientific">Ensete ventricosum</name>
    <name type="common">Abyssinian banana</name>
    <name type="synonym">Musa ensete</name>
    <dbReference type="NCBI Taxonomy" id="4639"/>
    <lineage>
        <taxon>Eukaryota</taxon>
        <taxon>Viridiplantae</taxon>
        <taxon>Streptophyta</taxon>
        <taxon>Embryophyta</taxon>
        <taxon>Tracheophyta</taxon>
        <taxon>Spermatophyta</taxon>
        <taxon>Magnoliopsida</taxon>
        <taxon>Liliopsida</taxon>
        <taxon>Zingiberales</taxon>
        <taxon>Musaceae</taxon>
        <taxon>Ensete</taxon>
    </lineage>
</organism>
<sequence>MLAGDYRPCGLAQSAVPAGGCRPFRAGSGNTWLRPGRALPALHRAGRPSSSLPSLRKRNKNIRMEKMKEAKRPPL</sequence>
<feature type="compositionally biased region" description="Basic and acidic residues" evidence="1">
    <location>
        <begin position="62"/>
        <end position="75"/>
    </location>
</feature>
<gene>
    <name evidence="2" type="ORF">B296_00030460</name>
</gene>
<feature type="region of interest" description="Disordered" evidence="1">
    <location>
        <begin position="42"/>
        <end position="75"/>
    </location>
</feature>
<accession>A0A426Y215</accession>